<keyword evidence="4 9" id="KW-0436">Ligase</keyword>
<dbReference type="Pfam" id="PF08245">
    <property type="entry name" value="Mur_ligase_M"/>
    <property type="match status" value="1"/>
</dbReference>
<evidence type="ECO:0000259" key="12">
    <source>
        <dbReference type="Pfam" id="PF08245"/>
    </source>
</evidence>
<comment type="catalytic activity">
    <reaction evidence="9 10">
        <text>UDP-N-acetyl-alpha-D-muramoyl-L-alanine + D-glutamate + ATP = UDP-N-acetyl-alpha-D-muramoyl-L-alanyl-D-glutamate + ADP + phosphate + H(+)</text>
        <dbReference type="Rhea" id="RHEA:16429"/>
        <dbReference type="ChEBI" id="CHEBI:15378"/>
        <dbReference type="ChEBI" id="CHEBI:29986"/>
        <dbReference type="ChEBI" id="CHEBI:30616"/>
        <dbReference type="ChEBI" id="CHEBI:43474"/>
        <dbReference type="ChEBI" id="CHEBI:83898"/>
        <dbReference type="ChEBI" id="CHEBI:83900"/>
        <dbReference type="ChEBI" id="CHEBI:456216"/>
        <dbReference type="EC" id="6.3.2.9"/>
    </reaction>
</comment>
<dbReference type="NCBIfam" id="TIGR01087">
    <property type="entry name" value="murD"/>
    <property type="match status" value="1"/>
</dbReference>
<organism evidence="13 14">
    <name type="scientific">Orrella daihaiensis</name>
    <dbReference type="NCBI Taxonomy" id="2782176"/>
    <lineage>
        <taxon>Bacteria</taxon>
        <taxon>Pseudomonadati</taxon>
        <taxon>Pseudomonadota</taxon>
        <taxon>Betaproteobacteria</taxon>
        <taxon>Burkholderiales</taxon>
        <taxon>Alcaligenaceae</taxon>
        <taxon>Orrella</taxon>
    </lineage>
</organism>
<dbReference type="PROSITE" id="PS01011">
    <property type="entry name" value="FOLYLPOLYGLU_SYNT_1"/>
    <property type="match status" value="1"/>
</dbReference>
<keyword evidence="14" id="KW-1185">Reference proteome</keyword>
<keyword evidence="7 9" id="KW-0067">ATP-binding</keyword>
<dbReference type="HAMAP" id="MF_00639">
    <property type="entry name" value="MurD"/>
    <property type="match status" value="1"/>
</dbReference>
<dbReference type="InterPro" id="IPR013221">
    <property type="entry name" value="Mur_ligase_cen"/>
</dbReference>
<evidence type="ECO:0000313" key="13">
    <source>
        <dbReference type="EMBL" id="UOD50839.1"/>
    </source>
</evidence>
<dbReference type="EMBL" id="CP063982">
    <property type="protein sequence ID" value="UOD50839.1"/>
    <property type="molecule type" value="Genomic_DNA"/>
</dbReference>
<dbReference type="RefSeq" id="WP_243479251.1">
    <property type="nucleotide sequence ID" value="NZ_CP063982.1"/>
</dbReference>
<feature type="domain" description="Mur ligase C-terminal" evidence="11">
    <location>
        <begin position="365"/>
        <end position="478"/>
    </location>
</feature>
<evidence type="ECO:0000256" key="3">
    <source>
        <dbReference type="ARBA" id="ARBA00022490"/>
    </source>
</evidence>
<dbReference type="Gene3D" id="3.90.190.20">
    <property type="entry name" value="Mur ligase, C-terminal domain"/>
    <property type="match status" value="1"/>
</dbReference>
<sequence length="509" mass="54785">MNETVSISLPGSRYLVLGLGLTGQAVSRWLASQGCSLVLVDTRPNLDLDELRSHLTDMPTEWHLGDELSDQWLADIDAVVISPGLSPHQSPIREFLQAAKEAGKPVIGDIELFAQALESLAQSHDYHPGILAVTGTNGKTTVTALVRHMLESCGLSAVAAGNIAPPVLDALGQMTQQPVEQWPQAWVLELSSFQLHYTSSLAPKAAVVLNLTQDHLDWHESFDEYRADKARIFANAEICVVNRDDPLVVSMVDSLDRLAVRSFGAAAPVLTHDIGVQNSHDVQWLVSAEPEDFEEHAKPVKRRKGDPEPIRQPGRLVRLMPADALPMVGTHNLLNVMAAALLCRAVGGNWAPILKTASTYRGEPHRMQFVRTIREVDFYNDSKGTNVGATVAAVKGMDKPLVLIAGGLAKGQDFTPLAQVLTHKARHVVLIGQDAALIESVLAGTGMPCQVAADMSAAVRMAFELAAPGCAVLLSPACASFDMFSGYGQRGQVFMDEVTELALTLGEVA</sequence>
<comment type="pathway">
    <text evidence="2 9 10">Cell wall biogenesis; peptidoglycan biosynthesis.</text>
</comment>
<dbReference type="Pfam" id="PF02875">
    <property type="entry name" value="Mur_ligase_C"/>
    <property type="match status" value="1"/>
</dbReference>
<dbReference type="EC" id="6.3.2.9" evidence="9 10"/>
<evidence type="ECO:0000256" key="6">
    <source>
        <dbReference type="ARBA" id="ARBA00022741"/>
    </source>
</evidence>
<dbReference type="PANTHER" id="PTHR43692">
    <property type="entry name" value="UDP-N-ACETYLMURAMOYLALANINE--D-GLUTAMATE LIGASE"/>
    <property type="match status" value="1"/>
</dbReference>
<dbReference type="InterPro" id="IPR036565">
    <property type="entry name" value="Mur-like_cat_sf"/>
</dbReference>
<keyword evidence="9 10" id="KW-0133">Cell shape</keyword>
<evidence type="ECO:0000256" key="7">
    <source>
        <dbReference type="ARBA" id="ARBA00022840"/>
    </source>
</evidence>
<dbReference type="InterPro" id="IPR005762">
    <property type="entry name" value="MurD"/>
</dbReference>
<dbReference type="SUPFAM" id="SSF53623">
    <property type="entry name" value="MurD-like peptide ligases, catalytic domain"/>
    <property type="match status" value="1"/>
</dbReference>
<reference evidence="13 14" key="1">
    <citation type="submission" date="2020-11" db="EMBL/GenBank/DDBJ databases">
        <title>Algicoccus daihaiensis sp.nov., isolated from Daihai Lake in Inner Mongolia.</title>
        <authorList>
            <person name="Kai J."/>
        </authorList>
    </citation>
    <scope>NUCLEOTIDE SEQUENCE [LARGE SCALE GENOMIC DNA]</scope>
    <source>
        <strain evidence="14">f23</strain>
    </source>
</reference>
<evidence type="ECO:0000256" key="5">
    <source>
        <dbReference type="ARBA" id="ARBA00022618"/>
    </source>
</evidence>
<feature type="domain" description="Mur ligase central" evidence="12">
    <location>
        <begin position="133"/>
        <end position="342"/>
    </location>
</feature>
<comment type="subcellular location">
    <subcellularLocation>
        <location evidence="1 9 10">Cytoplasm</location>
    </subcellularLocation>
</comment>
<keyword evidence="6 9" id="KW-0547">Nucleotide-binding</keyword>
<keyword evidence="5 9" id="KW-0132">Cell division</keyword>
<protein>
    <recommendedName>
        <fullName evidence="9 10">UDP-N-acetylmuramoylalanine--D-glutamate ligase</fullName>
        <ecNumber evidence="9 10">6.3.2.9</ecNumber>
    </recommendedName>
    <alternativeName>
        <fullName evidence="9">D-glutamic acid-adding enzyme</fullName>
    </alternativeName>
    <alternativeName>
        <fullName evidence="9">UDP-N-acetylmuramoyl-L-alanyl-D-glutamate synthetase</fullName>
    </alternativeName>
</protein>
<dbReference type="SUPFAM" id="SSF51984">
    <property type="entry name" value="MurCD N-terminal domain"/>
    <property type="match status" value="1"/>
</dbReference>
<dbReference type="Gene3D" id="3.40.1190.10">
    <property type="entry name" value="Mur-like, catalytic domain"/>
    <property type="match status" value="1"/>
</dbReference>
<comment type="function">
    <text evidence="9 10">Cell wall formation. Catalyzes the addition of glutamate to the nucleotide precursor UDP-N-acetylmuramoyl-L-alanine (UMA).</text>
</comment>
<evidence type="ECO:0000259" key="11">
    <source>
        <dbReference type="Pfam" id="PF02875"/>
    </source>
</evidence>
<dbReference type="SUPFAM" id="SSF53244">
    <property type="entry name" value="MurD-like peptide ligases, peptide-binding domain"/>
    <property type="match status" value="1"/>
</dbReference>
<dbReference type="Proteomes" id="UP000831607">
    <property type="component" value="Chromosome"/>
</dbReference>
<keyword evidence="8 9" id="KW-0131">Cell cycle</keyword>
<proteinExistence type="inferred from homology"/>
<name>A0ABY4AS28_9BURK</name>
<accession>A0ABY4AS28</accession>
<comment type="similarity">
    <text evidence="9">Belongs to the MurCDEF family.</text>
</comment>
<dbReference type="InterPro" id="IPR036615">
    <property type="entry name" value="Mur_ligase_C_dom_sf"/>
</dbReference>
<dbReference type="GO" id="GO:0008764">
    <property type="term" value="F:UDP-N-acetylmuramoylalanine-D-glutamate ligase activity"/>
    <property type="evidence" value="ECO:0007669"/>
    <property type="project" value="UniProtKB-EC"/>
</dbReference>
<evidence type="ECO:0000313" key="14">
    <source>
        <dbReference type="Proteomes" id="UP000831607"/>
    </source>
</evidence>
<keyword evidence="3 9" id="KW-0963">Cytoplasm</keyword>
<evidence type="ECO:0000256" key="4">
    <source>
        <dbReference type="ARBA" id="ARBA00022598"/>
    </source>
</evidence>
<keyword evidence="9 10" id="KW-0573">Peptidoglycan synthesis</keyword>
<evidence type="ECO:0000256" key="1">
    <source>
        <dbReference type="ARBA" id="ARBA00004496"/>
    </source>
</evidence>
<feature type="binding site" evidence="9">
    <location>
        <begin position="135"/>
        <end position="141"/>
    </location>
    <ligand>
        <name>ATP</name>
        <dbReference type="ChEBI" id="CHEBI:30616"/>
    </ligand>
</feature>
<dbReference type="PANTHER" id="PTHR43692:SF1">
    <property type="entry name" value="UDP-N-ACETYLMURAMOYLALANINE--D-GLUTAMATE LIGASE"/>
    <property type="match status" value="1"/>
</dbReference>
<dbReference type="InterPro" id="IPR018109">
    <property type="entry name" value="Folylpolyglutamate_synth_CS"/>
</dbReference>
<evidence type="ECO:0000256" key="9">
    <source>
        <dbReference type="HAMAP-Rule" id="MF_00639"/>
    </source>
</evidence>
<keyword evidence="9 10" id="KW-0961">Cell wall biogenesis/degradation</keyword>
<evidence type="ECO:0000256" key="8">
    <source>
        <dbReference type="ARBA" id="ARBA00023306"/>
    </source>
</evidence>
<evidence type="ECO:0000256" key="2">
    <source>
        <dbReference type="ARBA" id="ARBA00004752"/>
    </source>
</evidence>
<dbReference type="Pfam" id="PF21799">
    <property type="entry name" value="MurD-like_N"/>
    <property type="match status" value="1"/>
</dbReference>
<evidence type="ECO:0000256" key="10">
    <source>
        <dbReference type="RuleBase" id="RU003664"/>
    </source>
</evidence>
<dbReference type="InterPro" id="IPR004101">
    <property type="entry name" value="Mur_ligase_C"/>
</dbReference>
<dbReference type="Gene3D" id="3.40.50.720">
    <property type="entry name" value="NAD(P)-binding Rossmann-like Domain"/>
    <property type="match status" value="1"/>
</dbReference>
<gene>
    <name evidence="9" type="primary">murD</name>
    <name evidence="13" type="ORF">DHf2319_02640</name>
</gene>